<evidence type="ECO:0000259" key="8">
    <source>
        <dbReference type="Pfam" id="PF02608"/>
    </source>
</evidence>
<dbReference type="AlphaFoldDB" id="W4QU64"/>
<dbReference type="eggNOG" id="COG1744">
    <property type="taxonomic scope" value="Bacteria"/>
</dbReference>
<evidence type="ECO:0000256" key="7">
    <source>
        <dbReference type="SAM" id="SignalP"/>
    </source>
</evidence>
<evidence type="ECO:0000256" key="3">
    <source>
        <dbReference type="ARBA" id="ARBA00022475"/>
    </source>
</evidence>
<dbReference type="Pfam" id="PF02608">
    <property type="entry name" value="Bmp"/>
    <property type="match status" value="1"/>
</dbReference>
<accession>W4QU64</accession>
<keyword evidence="5" id="KW-0472">Membrane</keyword>
<evidence type="ECO:0000256" key="4">
    <source>
        <dbReference type="ARBA" id="ARBA00022729"/>
    </source>
</evidence>
<keyword evidence="10" id="KW-1185">Reference proteome</keyword>
<dbReference type="SUPFAM" id="SSF53822">
    <property type="entry name" value="Periplasmic binding protein-like I"/>
    <property type="match status" value="1"/>
</dbReference>
<dbReference type="EMBL" id="BAUV01000018">
    <property type="protein sequence ID" value="GAE35427.1"/>
    <property type="molecule type" value="Genomic_DNA"/>
</dbReference>
<protein>
    <submittedName>
        <fullName evidence="9">Positive regulator of comK</fullName>
    </submittedName>
</protein>
<keyword evidence="6" id="KW-0449">Lipoprotein</keyword>
<dbReference type="PROSITE" id="PS51257">
    <property type="entry name" value="PROKAR_LIPOPROTEIN"/>
    <property type="match status" value="1"/>
</dbReference>
<feature type="domain" description="ABC transporter substrate-binding protein PnrA-like" evidence="8">
    <location>
        <begin position="28"/>
        <end position="141"/>
    </location>
</feature>
<dbReference type="PANTHER" id="PTHR34296:SF2">
    <property type="entry name" value="ABC TRANSPORTER GUANOSINE-BINDING PROTEIN NUPN"/>
    <property type="match status" value="1"/>
</dbReference>
<keyword evidence="4 7" id="KW-0732">Signal</keyword>
<evidence type="ECO:0000256" key="2">
    <source>
        <dbReference type="ARBA" id="ARBA00008610"/>
    </source>
</evidence>
<proteinExistence type="inferred from homology"/>
<evidence type="ECO:0000256" key="5">
    <source>
        <dbReference type="ARBA" id="ARBA00023136"/>
    </source>
</evidence>
<feature type="chain" id="PRO_5004847570" evidence="7">
    <location>
        <begin position="23"/>
        <end position="144"/>
    </location>
</feature>
<name>W4QU64_HALA3</name>
<dbReference type="Proteomes" id="UP000018896">
    <property type="component" value="Unassembled WGS sequence"/>
</dbReference>
<keyword evidence="3" id="KW-1003">Cell membrane</keyword>
<evidence type="ECO:0000256" key="6">
    <source>
        <dbReference type="ARBA" id="ARBA00023288"/>
    </source>
</evidence>
<dbReference type="InterPro" id="IPR028082">
    <property type="entry name" value="Peripla_BP_I"/>
</dbReference>
<dbReference type="Gene3D" id="3.40.50.2300">
    <property type="match status" value="2"/>
</dbReference>
<gene>
    <name evidence="9" type="ORF">JCM9157_2531</name>
</gene>
<comment type="caution">
    <text evidence="9">The sequence shown here is derived from an EMBL/GenBank/DDBJ whole genome shotgun (WGS) entry which is preliminary data.</text>
</comment>
<sequence>MFNQRLLLLCLPILILIGCANASLNSASRVGLLIEDTIDDQGWNSKGYQGLLNIHSNLNVEVTFKEDMNTEPKVKKAIEEFVDDDVKLIFGHGHFYAELFTEIAPVYPDVHFVCFNGEVAGENVTSLQFESYAMGYFAGMMQLR</sequence>
<dbReference type="InterPro" id="IPR050957">
    <property type="entry name" value="BMP_lipoprotein"/>
</dbReference>
<evidence type="ECO:0000256" key="1">
    <source>
        <dbReference type="ARBA" id="ARBA00004193"/>
    </source>
</evidence>
<evidence type="ECO:0000313" key="9">
    <source>
        <dbReference type="EMBL" id="GAE35427.1"/>
    </source>
</evidence>
<evidence type="ECO:0000313" key="10">
    <source>
        <dbReference type="Proteomes" id="UP000018896"/>
    </source>
</evidence>
<dbReference type="GO" id="GO:0005886">
    <property type="term" value="C:plasma membrane"/>
    <property type="evidence" value="ECO:0007669"/>
    <property type="project" value="UniProtKB-SubCell"/>
</dbReference>
<dbReference type="STRING" id="1236973.JCM9157_2531"/>
<dbReference type="PANTHER" id="PTHR34296">
    <property type="entry name" value="TRANSCRIPTIONAL ACTIVATOR PROTEIN MED"/>
    <property type="match status" value="1"/>
</dbReference>
<comment type="similarity">
    <text evidence="2">Belongs to the BMP lipoprotein family.</text>
</comment>
<feature type="signal peptide" evidence="7">
    <location>
        <begin position="1"/>
        <end position="22"/>
    </location>
</feature>
<reference evidence="9 10" key="1">
    <citation type="journal article" date="2014" name="Genome Announc.">
        <title>Draft Genome Sequences of Three Alkaliphilic Bacillus Strains, Bacillus wakoensis JCM 9140T, Bacillus akibai JCM 9157T, and Bacillus hemicellulosilyticus JCM 9152T.</title>
        <authorList>
            <person name="Yuki M."/>
            <person name="Oshima K."/>
            <person name="Suda W."/>
            <person name="Oshida Y."/>
            <person name="Kitamura K."/>
            <person name="Iida T."/>
            <person name="Hattori M."/>
            <person name="Ohkuma M."/>
        </authorList>
    </citation>
    <scope>NUCLEOTIDE SEQUENCE [LARGE SCALE GENOMIC DNA]</scope>
    <source>
        <strain evidence="9 10">JCM 9157</strain>
    </source>
</reference>
<organism evidence="9 10">
    <name type="scientific">Halalkalibacter akibai (strain ATCC 43226 / DSM 21942 / CIP 109018 / JCM 9157 / 1139)</name>
    <name type="common">Bacillus akibai</name>
    <dbReference type="NCBI Taxonomy" id="1236973"/>
    <lineage>
        <taxon>Bacteria</taxon>
        <taxon>Bacillati</taxon>
        <taxon>Bacillota</taxon>
        <taxon>Bacilli</taxon>
        <taxon>Bacillales</taxon>
        <taxon>Bacillaceae</taxon>
        <taxon>Halalkalibacter</taxon>
    </lineage>
</organism>
<dbReference type="InterPro" id="IPR003760">
    <property type="entry name" value="PnrA-like"/>
</dbReference>
<comment type="subcellular location">
    <subcellularLocation>
        <location evidence="1">Cell membrane</location>
        <topology evidence="1">Lipid-anchor</topology>
    </subcellularLocation>
</comment>